<keyword evidence="2" id="KW-1185">Reference proteome</keyword>
<sequence length="145" mass="15779">MIHDKMLSWQLASLMMAHSRKMAVTLGGSILCCGELVASRPRKLSNQLLKPPCYFASRSVLPPKSPRPSLLVLQLNGGSRTLHTPAFDRRQIVKGNATFGAGQRKAHFLNFLNRTGIGRLIDLSSPAASPIVQWQPSAGMSVVCN</sequence>
<dbReference type="EMBL" id="JAPQKQ010000005">
    <property type="protein sequence ID" value="KAJ5196233.1"/>
    <property type="molecule type" value="Genomic_DNA"/>
</dbReference>
<comment type="caution">
    <text evidence="1">The sequence shown here is derived from an EMBL/GenBank/DDBJ whole genome shotgun (WGS) entry which is preliminary data.</text>
</comment>
<protein>
    <submittedName>
        <fullName evidence="1">Uncharacterized protein</fullName>
    </submittedName>
</protein>
<gene>
    <name evidence="1" type="ORF">N7449_006712</name>
</gene>
<dbReference type="AlphaFoldDB" id="A0A9W9JG27"/>
<reference evidence="1" key="2">
    <citation type="journal article" date="2023" name="IMA Fungus">
        <title>Comparative genomic study of the Penicillium genus elucidates a diverse pangenome and 15 lateral gene transfer events.</title>
        <authorList>
            <person name="Petersen C."/>
            <person name="Sorensen T."/>
            <person name="Nielsen M.R."/>
            <person name="Sondergaard T.E."/>
            <person name="Sorensen J.L."/>
            <person name="Fitzpatrick D.A."/>
            <person name="Frisvad J.C."/>
            <person name="Nielsen K.L."/>
        </authorList>
    </citation>
    <scope>NUCLEOTIDE SEQUENCE</scope>
    <source>
        <strain evidence="1">IBT 20477</strain>
    </source>
</reference>
<proteinExistence type="predicted"/>
<evidence type="ECO:0000313" key="2">
    <source>
        <dbReference type="Proteomes" id="UP001150942"/>
    </source>
</evidence>
<accession>A0A9W9JG27</accession>
<dbReference type="Proteomes" id="UP001150942">
    <property type="component" value="Unassembled WGS sequence"/>
</dbReference>
<name>A0A9W9JG27_9EURO</name>
<evidence type="ECO:0000313" key="1">
    <source>
        <dbReference type="EMBL" id="KAJ5196233.1"/>
    </source>
</evidence>
<organism evidence="1 2">
    <name type="scientific">Penicillium cf. viridicatum</name>
    <dbReference type="NCBI Taxonomy" id="2972119"/>
    <lineage>
        <taxon>Eukaryota</taxon>
        <taxon>Fungi</taxon>
        <taxon>Dikarya</taxon>
        <taxon>Ascomycota</taxon>
        <taxon>Pezizomycotina</taxon>
        <taxon>Eurotiomycetes</taxon>
        <taxon>Eurotiomycetidae</taxon>
        <taxon>Eurotiales</taxon>
        <taxon>Aspergillaceae</taxon>
        <taxon>Penicillium</taxon>
    </lineage>
</organism>
<reference evidence="1" key="1">
    <citation type="submission" date="2022-11" db="EMBL/GenBank/DDBJ databases">
        <authorList>
            <person name="Petersen C."/>
        </authorList>
    </citation>
    <scope>NUCLEOTIDE SEQUENCE</scope>
    <source>
        <strain evidence="1">IBT 20477</strain>
    </source>
</reference>
<dbReference type="OrthoDB" id="4366235at2759"/>